<reference evidence="1 2" key="1">
    <citation type="journal article" date="2019" name="Commun. Biol.">
        <title>The bagworm genome reveals a unique fibroin gene that provides high tensile strength.</title>
        <authorList>
            <person name="Kono N."/>
            <person name="Nakamura H."/>
            <person name="Ohtoshi R."/>
            <person name="Tomita M."/>
            <person name="Numata K."/>
            <person name="Arakawa K."/>
        </authorList>
    </citation>
    <scope>NUCLEOTIDE SEQUENCE [LARGE SCALE GENOMIC DNA]</scope>
</reference>
<comment type="caution">
    <text evidence="1">The sequence shown here is derived from an EMBL/GenBank/DDBJ whole genome shotgun (WGS) entry which is preliminary data.</text>
</comment>
<gene>
    <name evidence="1" type="ORF">EVAR_66965_1</name>
</gene>
<proteinExistence type="predicted"/>
<protein>
    <submittedName>
        <fullName evidence="1">Uncharacterized protein</fullName>
    </submittedName>
</protein>
<keyword evidence="2" id="KW-1185">Reference proteome</keyword>
<organism evidence="1 2">
    <name type="scientific">Eumeta variegata</name>
    <name type="common">Bagworm moth</name>
    <name type="synonym">Eumeta japonica</name>
    <dbReference type="NCBI Taxonomy" id="151549"/>
    <lineage>
        <taxon>Eukaryota</taxon>
        <taxon>Metazoa</taxon>
        <taxon>Ecdysozoa</taxon>
        <taxon>Arthropoda</taxon>
        <taxon>Hexapoda</taxon>
        <taxon>Insecta</taxon>
        <taxon>Pterygota</taxon>
        <taxon>Neoptera</taxon>
        <taxon>Endopterygota</taxon>
        <taxon>Lepidoptera</taxon>
        <taxon>Glossata</taxon>
        <taxon>Ditrysia</taxon>
        <taxon>Tineoidea</taxon>
        <taxon>Psychidae</taxon>
        <taxon>Oiketicinae</taxon>
        <taxon>Eumeta</taxon>
    </lineage>
</organism>
<sequence>MATSRRVSNDRNFKVVPNQCYFGAVFIYRVRPAGQPGFSRRFRVCLDDMIPPKVQYFHQRVDRRAWAAVIAAHAYSLPQRATSALSVSCEGTGYRMEGDRVDENSRGRSLSYWRKRNYESYQSVVFDW</sequence>
<dbReference type="EMBL" id="BGZK01002314">
    <property type="protein sequence ID" value="GBP92838.1"/>
    <property type="molecule type" value="Genomic_DNA"/>
</dbReference>
<name>A0A4C1ZYN5_EUMVA</name>
<dbReference type="Proteomes" id="UP000299102">
    <property type="component" value="Unassembled WGS sequence"/>
</dbReference>
<evidence type="ECO:0000313" key="2">
    <source>
        <dbReference type="Proteomes" id="UP000299102"/>
    </source>
</evidence>
<accession>A0A4C1ZYN5</accession>
<evidence type="ECO:0000313" key="1">
    <source>
        <dbReference type="EMBL" id="GBP92838.1"/>
    </source>
</evidence>
<dbReference type="AlphaFoldDB" id="A0A4C1ZYN5"/>